<evidence type="ECO:0000259" key="10">
    <source>
        <dbReference type="Pfam" id="PF02767"/>
    </source>
</evidence>
<dbReference type="InterPro" id="IPR022634">
    <property type="entry name" value="DNA_polIII_beta_N"/>
</dbReference>
<dbReference type="Pfam" id="PF02767">
    <property type="entry name" value="DNA_pol3_beta_2"/>
    <property type="match status" value="1"/>
</dbReference>
<feature type="domain" description="DNA polymerase III beta sliding clamp N-terminal" evidence="9">
    <location>
        <begin position="1"/>
        <end position="119"/>
    </location>
</feature>
<dbReference type="GO" id="GO:0005737">
    <property type="term" value="C:cytoplasm"/>
    <property type="evidence" value="ECO:0007669"/>
    <property type="project" value="UniProtKB-SubCell"/>
</dbReference>
<dbReference type="Pfam" id="PF02768">
    <property type="entry name" value="DNA_pol3_beta_3"/>
    <property type="match status" value="1"/>
</dbReference>
<evidence type="ECO:0000256" key="5">
    <source>
        <dbReference type="ARBA" id="ARBA00022695"/>
    </source>
</evidence>
<evidence type="ECO:0000256" key="1">
    <source>
        <dbReference type="ARBA" id="ARBA00004496"/>
    </source>
</evidence>
<evidence type="ECO:0000256" key="8">
    <source>
        <dbReference type="ARBA" id="ARBA00023125"/>
    </source>
</evidence>
<evidence type="ECO:0000256" key="6">
    <source>
        <dbReference type="ARBA" id="ARBA00022705"/>
    </source>
</evidence>
<dbReference type="EC" id="2.7.7.7" evidence="12"/>
<keyword evidence="5 12" id="KW-0548">Nucleotidyltransferase</keyword>
<dbReference type="SUPFAM" id="SSF55979">
    <property type="entry name" value="DNA clamp"/>
    <property type="match status" value="3"/>
</dbReference>
<feature type="domain" description="DNA polymerase III beta sliding clamp central" evidence="10">
    <location>
        <begin position="129"/>
        <end position="243"/>
    </location>
</feature>
<keyword evidence="7" id="KW-0239">DNA-directed DNA polymerase</keyword>
<dbReference type="GO" id="GO:0009360">
    <property type="term" value="C:DNA polymerase III complex"/>
    <property type="evidence" value="ECO:0007669"/>
    <property type="project" value="InterPro"/>
</dbReference>
<dbReference type="PANTHER" id="PTHR30478">
    <property type="entry name" value="DNA POLYMERASE III SUBUNIT BETA"/>
    <property type="match status" value="1"/>
</dbReference>
<dbReference type="SMART" id="SM00480">
    <property type="entry name" value="POL3Bc"/>
    <property type="match status" value="1"/>
</dbReference>
<keyword evidence="6" id="KW-0235">DNA replication</keyword>
<dbReference type="InterPro" id="IPR022635">
    <property type="entry name" value="DNA_polIII_beta_C"/>
</dbReference>
<dbReference type="PIRSF" id="PIRSF000804">
    <property type="entry name" value="DNA_pol_III_b"/>
    <property type="match status" value="1"/>
</dbReference>
<dbReference type="EMBL" id="UOFY01000027">
    <property type="protein sequence ID" value="VAX08190.1"/>
    <property type="molecule type" value="Genomic_DNA"/>
</dbReference>
<organism evidence="12">
    <name type="scientific">hydrothermal vent metagenome</name>
    <dbReference type="NCBI Taxonomy" id="652676"/>
    <lineage>
        <taxon>unclassified sequences</taxon>
        <taxon>metagenomes</taxon>
        <taxon>ecological metagenomes</taxon>
    </lineage>
</organism>
<reference evidence="12" key="1">
    <citation type="submission" date="2018-06" db="EMBL/GenBank/DDBJ databases">
        <authorList>
            <person name="Zhirakovskaya E."/>
        </authorList>
    </citation>
    <scope>NUCLEOTIDE SEQUENCE</scope>
</reference>
<dbReference type="InterPro" id="IPR046938">
    <property type="entry name" value="DNA_clamp_sf"/>
</dbReference>
<dbReference type="GO" id="GO:0006271">
    <property type="term" value="P:DNA strand elongation involved in DNA replication"/>
    <property type="evidence" value="ECO:0007669"/>
    <property type="project" value="TreeGrafter"/>
</dbReference>
<dbReference type="GO" id="GO:0003887">
    <property type="term" value="F:DNA-directed DNA polymerase activity"/>
    <property type="evidence" value="ECO:0007669"/>
    <property type="project" value="UniProtKB-KW"/>
</dbReference>
<evidence type="ECO:0000256" key="4">
    <source>
        <dbReference type="ARBA" id="ARBA00022679"/>
    </source>
</evidence>
<protein>
    <submittedName>
        <fullName evidence="12">DNA polymerase III beta subunit</fullName>
        <ecNumber evidence="12">2.7.7.7</ecNumber>
    </submittedName>
</protein>
<comment type="subcellular location">
    <subcellularLocation>
        <location evidence="1">Cytoplasm</location>
    </subcellularLocation>
</comment>
<evidence type="ECO:0000256" key="3">
    <source>
        <dbReference type="ARBA" id="ARBA00022490"/>
    </source>
</evidence>
<gene>
    <name evidence="12" type="ORF">MNBD_GAMMA25-462</name>
</gene>
<dbReference type="GO" id="GO:0003677">
    <property type="term" value="F:DNA binding"/>
    <property type="evidence" value="ECO:0007669"/>
    <property type="project" value="UniProtKB-KW"/>
</dbReference>
<evidence type="ECO:0000256" key="7">
    <source>
        <dbReference type="ARBA" id="ARBA00022932"/>
    </source>
</evidence>
<comment type="similarity">
    <text evidence="2">Belongs to the beta sliding clamp family.</text>
</comment>
<evidence type="ECO:0000259" key="11">
    <source>
        <dbReference type="Pfam" id="PF02768"/>
    </source>
</evidence>
<proteinExistence type="inferred from homology"/>
<feature type="domain" description="DNA polymerase III beta sliding clamp C-terminal" evidence="11">
    <location>
        <begin position="246"/>
        <end position="365"/>
    </location>
</feature>
<dbReference type="InterPro" id="IPR001001">
    <property type="entry name" value="DNA_polIII_beta"/>
</dbReference>
<name>A0A3B1BCS0_9ZZZZ</name>
<keyword evidence="4 12" id="KW-0808">Transferase</keyword>
<accession>A0A3B1BCS0</accession>
<dbReference type="PANTHER" id="PTHR30478:SF0">
    <property type="entry name" value="BETA SLIDING CLAMP"/>
    <property type="match status" value="1"/>
</dbReference>
<dbReference type="Gene3D" id="3.10.150.10">
    <property type="entry name" value="DNA Polymerase III, subunit A, domain 2"/>
    <property type="match status" value="1"/>
</dbReference>
<dbReference type="CDD" id="cd00140">
    <property type="entry name" value="beta_clamp"/>
    <property type="match status" value="1"/>
</dbReference>
<keyword evidence="3" id="KW-0963">Cytoplasm</keyword>
<dbReference type="NCBIfam" id="TIGR00663">
    <property type="entry name" value="dnan"/>
    <property type="match status" value="1"/>
</dbReference>
<sequence length="366" mass="41310">MKLKLHRDTLLKPLQIVGNIVERRPSLAILSNILIQVSENSMRLTGTDLEVEMVAQLAVDCDENDEITLPGKKFIDICKALPENAELELSTKNDRCVIKSGRSRFTLSTLPSSEFPNIDAVTSPFEFNLTQKELKHLIENTQFCMAQQDVRYYLNGLLLEISADKLCAVATDGHRLALSELSGIFDVAETRQIILPKKGVNELARLLDESDDVLHIKLSENHIRIELGDVIFTSKLIDGKFPDYQQVIPSNCERSISCNREQLRQAFIRASVLSNEKYRGILLQFTPGMLNATVHNPEQEEAEEQIEIAYEGPEFEIGFNVAYFQEALSVITEQNVELSMTDTNHSCLVTGEGNTHNRYVIMPMRL</sequence>
<evidence type="ECO:0000313" key="12">
    <source>
        <dbReference type="EMBL" id="VAX08190.1"/>
    </source>
</evidence>
<dbReference type="Pfam" id="PF00712">
    <property type="entry name" value="DNA_pol3_beta"/>
    <property type="match status" value="1"/>
</dbReference>
<dbReference type="GO" id="GO:0008408">
    <property type="term" value="F:3'-5' exonuclease activity"/>
    <property type="evidence" value="ECO:0007669"/>
    <property type="project" value="InterPro"/>
</dbReference>
<keyword evidence="8" id="KW-0238">DNA-binding</keyword>
<dbReference type="InterPro" id="IPR022637">
    <property type="entry name" value="DNA_polIII_beta_cen"/>
</dbReference>
<evidence type="ECO:0000256" key="2">
    <source>
        <dbReference type="ARBA" id="ARBA00010752"/>
    </source>
</evidence>
<dbReference type="Gene3D" id="3.70.10.10">
    <property type="match status" value="1"/>
</dbReference>
<evidence type="ECO:0000259" key="9">
    <source>
        <dbReference type="Pfam" id="PF00712"/>
    </source>
</evidence>
<dbReference type="AlphaFoldDB" id="A0A3B1BCS0"/>